<dbReference type="GO" id="GO:0005694">
    <property type="term" value="C:chromosome"/>
    <property type="evidence" value="ECO:0007669"/>
    <property type="project" value="UniProtKB-SubCell"/>
</dbReference>
<dbReference type="InterPro" id="IPR017072">
    <property type="entry name" value="TF_Spt6"/>
</dbReference>
<dbReference type="SUPFAM" id="SSF158832">
    <property type="entry name" value="Tex N-terminal region-like"/>
    <property type="match status" value="1"/>
</dbReference>
<dbReference type="Gene3D" id="1.10.3500.10">
    <property type="entry name" value="Tex N-terminal region-like"/>
    <property type="match status" value="1"/>
</dbReference>
<feature type="compositionally biased region" description="Polar residues" evidence="11">
    <location>
        <begin position="1591"/>
        <end position="1604"/>
    </location>
</feature>
<dbReference type="FunFam" id="1.10.10.2740:FF:000002">
    <property type="entry name" value="Transcription elongation factor Spt6"/>
    <property type="match status" value="1"/>
</dbReference>
<comment type="subcellular location">
    <subcellularLocation>
        <location evidence="2">Chromosome</location>
    </subcellularLocation>
    <subcellularLocation>
        <location evidence="1 10">Nucleus</location>
    </subcellularLocation>
</comment>
<dbReference type="InterPro" id="IPR023319">
    <property type="entry name" value="Tex-like_HTH_dom_sf"/>
</dbReference>
<feature type="compositionally biased region" description="Low complexity" evidence="11">
    <location>
        <begin position="1573"/>
        <end position="1585"/>
    </location>
</feature>
<dbReference type="SMART" id="SM00316">
    <property type="entry name" value="S1"/>
    <property type="match status" value="1"/>
</dbReference>
<dbReference type="Pfam" id="PF22706">
    <property type="entry name" value="Tex_central_region"/>
    <property type="match status" value="1"/>
</dbReference>
<evidence type="ECO:0000256" key="11">
    <source>
        <dbReference type="SAM" id="MobiDB-lite"/>
    </source>
</evidence>
<dbReference type="GO" id="GO:0003746">
    <property type="term" value="F:translation elongation factor activity"/>
    <property type="evidence" value="ECO:0007669"/>
    <property type="project" value="UniProtKB-KW"/>
</dbReference>
<dbReference type="FunFam" id="3.30.505.10:FF:000056">
    <property type="entry name" value="Transcription elongation factor Spt6"/>
    <property type="match status" value="1"/>
</dbReference>
<dbReference type="Pfam" id="PF14635">
    <property type="entry name" value="HHH_7"/>
    <property type="match status" value="1"/>
</dbReference>
<dbReference type="InterPro" id="IPR035420">
    <property type="entry name" value="Spt6_SH2"/>
</dbReference>
<dbReference type="SUPFAM" id="SSF55550">
    <property type="entry name" value="SH2 domain"/>
    <property type="match status" value="1"/>
</dbReference>
<dbReference type="InParanoid" id="A0A165E2N7"/>
<dbReference type="SUPFAM" id="SSF53098">
    <property type="entry name" value="Ribonuclease H-like"/>
    <property type="match status" value="1"/>
</dbReference>
<dbReference type="InterPro" id="IPR000980">
    <property type="entry name" value="SH2"/>
</dbReference>
<dbReference type="Pfam" id="PF17674">
    <property type="entry name" value="HHH_9"/>
    <property type="match status" value="1"/>
</dbReference>
<dbReference type="Gene3D" id="1.10.10.2740">
    <property type="entry name" value="Spt6, Death-like domain"/>
    <property type="match status" value="1"/>
</dbReference>
<feature type="compositionally biased region" description="Acidic residues" evidence="11">
    <location>
        <begin position="178"/>
        <end position="201"/>
    </location>
</feature>
<accession>A0A165E2N7</accession>
<dbReference type="PANTHER" id="PTHR10145:SF6">
    <property type="entry name" value="TRANSCRIPTION ELONGATION FACTOR SPT6"/>
    <property type="match status" value="1"/>
</dbReference>
<feature type="compositionally biased region" description="Acidic residues" evidence="11">
    <location>
        <begin position="30"/>
        <end position="56"/>
    </location>
</feature>
<feature type="domain" description="S1 motif" evidence="12">
    <location>
        <begin position="1253"/>
        <end position="1322"/>
    </location>
</feature>
<dbReference type="Gene3D" id="3.30.505.10">
    <property type="entry name" value="SH2 domain"/>
    <property type="match status" value="2"/>
</dbReference>
<dbReference type="Gene3D" id="2.40.50.140">
    <property type="entry name" value="Nucleic acid-binding proteins"/>
    <property type="match status" value="1"/>
</dbReference>
<dbReference type="PANTHER" id="PTHR10145">
    <property type="entry name" value="TRANSCRIPTION ELONGATION FACTOR SPT6"/>
    <property type="match status" value="1"/>
</dbReference>
<dbReference type="InterPro" id="IPR028083">
    <property type="entry name" value="Spt6_acidic_N_dom"/>
</dbReference>
<evidence type="ECO:0000256" key="8">
    <source>
        <dbReference type="ARBA" id="ARBA00023242"/>
    </source>
</evidence>
<evidence type="ECO:0000256" key="2">
    <source>
        <dbReference type="ARBA" id="ARBA00004286"/>
    </source>
</evidence>
<dbReference type="InterPro" id="IPR036860">
    <property type="entry name" value="SH2_dom_sf"/>
</dbReference>
<feature type="region of interest" description="Disordered" evidence="11">
    <location>
        <begin position="1"/>
        <end position="221"/>
    </location>
</feature>
<evidence type="ECO:0000256" key="4">
    <source>
        <dbReference type="ARBA" id="ARBA00020248"/>
    </source>
</evidence>
<dbReference type="InterPro" id="IPR049540">
    <property type="entry name" value="Spt6-like_S1"/>
</dbReference>
<proteinExistence type="inferred from homology"/>
<dbReference type="InterPro" id="IPR012340">
    <property type="entry name" value="NA-bd_OB-fold"/>
</dbReference>
<keyword evidence="13" id="KW-0648">Protein biosynthesis</keyword>
<comment type="function">
    <text evidence="9">Histone H3-H4 chaperone that plays a role in maintenance of chromatin structure during RNA polymerase II transcription elongation thereby repressing transcription initiation from cryptic promoters. Mediates the reassembly of nucleosomes onto the promoters of at least a selected set of genes during repression; the nucleosome reassembly is essential for transcriptional repression. Essential for viability.</text>
</comment>
<comment type="function">
    <text evidence="10">Plays a role in maintenance of chromatin structure during RNA polymerase II transcription elongation thereby repressing transcription initiation from cryptic promoters. Mediates the reassembly of nucleosomes onto the promoters of at least a selected set of genes during repression; the nucleosome reassembly is essential for transcriptional repression.</text>
</comment>
<dbReference type="PIRSF" id="PIRSF036947">
    <property type="entry name" value="Spt6"/>
    <property type="match status" value="1"/>
</dbReference>
<dbReference type="InterPro" id="IPR041692">
    <property type="entry name" value="HHH_9"/>
</dbReference>
<dbReference type="InterPro" id="IPR028231">
    <property type="entry name" value="Spt6_YqgF"/>
</dbReference>
<evidence type="ECO:0000256" key="5">
    <source>
        <dbReference type="ARBA" id="ARBA00022454"/>
    </source>
</evidence>
<feature type="compositionally biased region" description="Gly residues" evidence="11">
    <location>
        <begin position="889"/>
        <end position="956"/>
    </location>
</feature>
<dbReference type="InterPro" id="IPR012337">
    <property type="entry name" value="RNaseH-like_sf"/>
</dbReference>
<keyword evidence="14" id="KW-1185">Reference proteome</keyword>
<protein>
    <recommendedName>
        <fullName evidence="4 10">Transcription elongation factor Spt6</fullName>
    </recommendedName>
</protein>
<dbReference type="Pfam" id="PF14632">
    <property type="entry name" value="SPT6_acidic"/>
    <property type="match status" value="1"/>
</dbReference>
<dbReference type="Gene3D" id="1.10.150.850">
    <property type="entry name" value="Spt6, helix-hairpin-helix domain"/>
    <property type="match status" value="1"/>
</dbReference>
<evidence type="ECO:0000256" key="3">
    <source>
        <dbReference type="ARBA" id="ARBA00009253"/>
    </source>
</evidence>
<reference evidence="13 14" key="1">
    <citation type="journal article" date="2016" name="Mol. Biol. Evol.">
        <title>Comparative Genomics of Early-Diverging Mushroom-Forming Fungi Provides Insights into the Origins of Lignocellulose Decay Capabilities.</title>
        <authorList>
            <person name="Nagy L.G."/>
            <person name="Riley R."/>
            <person name="Tritt A."/>
            <person name="Adam C."/>
            <person name="Daum C."/>
            <person name="Floudas D."/>
            <person name="Sun H."/>
            <person name="Yadav J.S."/>
            <person name="Pangilinan J."/>
            <person name="Larsson K.H."/>
            <person name="Matsuura K."/>
            <person name="Barry K."/>
            <person name="Labutti K."/>
            <person name="Kuo R."/>
            <person name="Ohm R.A."/>
            <person name="Bhattacharya S.S."/>
            <person name="Shirouzu T."/>
            <person name="Yoshinaga Y."/>
            <person name="Martin F.M."/>
            <person name="Grigoriev I.V."/>
            <person name="Hibbett D.S."/>
        </authorList>
    </citation>
    <scope>NUCLEOTIDE SEQUENCE [LARGE SCALE GENOMIC DNA]</scope>
    <source>
        <strain evidence="13 14">HHB12733</strain>
    </source>
</reference>
<feature type="compositionally biased region" description="Acidic residues" evidence="11">
    <location>
        <begin position="66"/>
        <end position="83"/>
    </location>
</feature>
<keyword evidence="7 10" id="KW-0804">Transcription</keyword>
<dbReference type="GO" id="GO:0031491">
    <property type="term" value="F:nucleosome binding"/>
    <property type="evidence" value="ECO:0007669"/>
    <property type="project" value="TreeGrafter"/>
</dbReference>
<organism evidence="13 14">
    <name type="scientific">Calocera cornea HHB12733</name>
    <dbReference type="NCBI Taxonomy" id="1353952"/>
    <lineage>
        <taxon>Eukaryota</taxon>
        <taxon>Fungi</taxon>
        <taxon>Dikarya</taxon>
        <taxon>Basidiomycota</taxon>
        <taxon>Agaricomycotina</taxon>
        <taxon>Dacrymycetes</taxon>
        <taxon>Dacrymycetales</taxon>
        <taxon>Dacrymycetaceae</taxon>
        <taxon>Calocera</taxon>
    </lineage>
</organism>
<dbReference type="SUPFAM" id="SSF47781">
    <property type="entry name" value="RuvA domain 2-like"/>
    <property type="match status" value="2"/>
</dbReference>
<dbReference type="OrthoDB" id="995477at2759"/>
<sequence length="1673" mass="186293">MSSPLLRDDGDDFPLDAEAHGEREERPAGEEGDEEGEGDDPMMSDDSSEEEEEDPEEARKVREGFIVDEDDEEGGEGDAEDGEQKEKRRKKKHRRHRHRDEEEQDDDMDGELDEDDLMLVEENTGQRIEPERFSRLRRHRSPSPSADVREPKRRRREADEDSLPSADDLANIFAKDGAEDEDEDDLDDFIEEDEEDEEDEDRNLNEEEREQRRRERKKEKKERRLLTVARPELVGIDESAWEDLNRVFGDGHDYDEFLDLDEEEEAQEKARPKVEEIFEPSEIKARMMTYEDDLIRKDDVPERMLLSASSLWSGATYVPFPIFPPGELSSASEWVAMRLGERVKDAFFRSDGRHHALLQPLIMAVRQALEYILISRFEVPYIWQHKRDYISFFDAEGTRQRTDLLTLDELWRIQHLGYRYRALVERRTALRKTFDSLGQEDAYFSAHVWESLDDTEMVADAMEYVSLRHGKAMRDQQELAEVNGEPGMAEVTGDDGMRIKVQKMKRPTRQSAYEVARASTVSGLADNFGLTPSDAILRFLARGIQPPAHEPEISPLTLAEQYAPVGFSGIPEDLLQKARFILATEFGKDPLLRHTVRQKFEKEAVVSTRPTEQGIVKIDEYHPYFRIKYMNKKPISRLNTNTLFLQVLAAEQAGLVTVDISLPTHVLNDFQNDLYKAYASDRFSEVALAWNEQRRQVVEEAMRKHLIPCGVRWIREWLRDEEEDNLSEAVTEMLERRLDAAPYKTKSMEEGDIPSVITLSVGKGEQQDAIVAVYVDEDGRMREHTKFDNLRDENMKAEFREFVKRRKPDVVGIAGFSTHTMRIMEDVQRLVGDPSALPQPGEGADAGGGGGGGGGWSSQAGGGEGGWGSQGANGGGGGGGDAWGSQGAAAGGGDGAWGSQGASGGGGGGGSGGGWGSQGASGSGSGAGSGANSGWNGNDGGWGSRGGANGTNGTAGGDDEKYPDVIYVPDEVARIYQNSARAAQEHGGLSVIARYCVGLARYVQNPLNEYAALGEDLSIVKFDDDQKLLPKAKLLAAMERALVTLVNRVGVDLLRAVSDPYYQHLLRFVCGLGPRKAQALVSRLIKNNGTIENRARLSMESILSWTVFLNAAAFLYIPQEAGKINRKAKQIDEQPDPLDETRIHPEDYQLARKMATDALDMDEEDFVNDHPSAPVAQLMQDDDAAKKLDDLSLDDFAISLLERLKDRKRYTLDMLKEELLNPYREKRSPFAVPNEWQVMTMLTGETRRTLYVGRPVQAVIYRVKQHFALARLDSGVEALINQSHLSDDHNARIDEVLSKGQAVNGIVINVDPGRFQVELATKETALQSAHPLFPKNNIDDFALDEHERDQEALQRKRRREINATRRIIKHPLFSKFNAGQAEQYLANRPNGDVVIRPSSKGHDHLVVTWKVENGLYQHIDVYDPDGGNDQSGIGHRLVVGEYVYSDLDELLVNHVNAMAKRVSDLMEHEKFYKGSSPERADAERRQYLTEFVMANPNKSIYAFGLDRQHPGYFVVDFMVNKNIPMQTWPIKVTPRGYRLLDGGEVPSVPELCNAFKMRYVQQSSQVGSGRPSGGKTPYGAGTTPYGAGGMTPSSRTPGYRTSSHLPVGRTPNPYGGGAAHTPNPYGQTPRPVPPAGGYGYDPRAGGATPAGAGWGGQQAQTPAGGGWGGGGGW</sequence>
<dbReference type="InterPro" id="IPR023323">
    <property type="entry name" value="Tex-like_dom_sf"/>
</dbReference>
<dbReference type="Pfam" id="PF14641">
    <property type="entry name" value="HTH_44"/>
    <property type="match status" value="1"/>
</dbReference>
<dbReference type="SMART" id="SM00252">
    <property type="entry name" value="SH2"/>
    <property type="match status" value="1"/>
</dbReference>
<keyword evidence="6" id="KW-0727">SH2 domain</keyword>
<dbReference type="CDD" id="cd09918">
    <property type="entry name" value="SH2_Nterm_SPT6_like"/>
    <property type="match status" value="1"/>
</dbReference>
<dbReference type="STRING" id="1353952.A0A165E2N7"/>
<feature type="compositionally biased region" description="Basic and acidic residues" evidence="11">
    <location>
        <begin position="202"/>
        <end position="213"/>
    </location>
</feature>
<evidence type="ECO:0000256" key="1">
    <source>
        <dbReference type="ARBA" id="ARBA00004123"/>
    </source>
</evidence>
<dbReference type="InterPro" id="IPR010994">
    <property type="entry name" value="RuvA_2-like"/>
</dbReference>
<dbReference type="InterPro" id="IPR042066">
    <property type="entry name" value="Spt6_death-like"/>
</dbReference>
<dbReference type="CDD" id="cd00164">
    <property type="entry name" value="S1_like"/>
    <property type="match status" value="1"/>
</dbReference>
<evidence type="ECO:0000313" key="13">
    <source>
        <dbReference type="EMBL" id="KZT53981.1"/>
    </source>
</evidence>
<dbReference type="Pfam" id="PF14639">
    <property type="entry name" value="YqgF"/>
    <property type="match status" value="2"/>
</dbReference>
<dbReference type="InterPro" id="IPR055179">
    <property type="entry name" value="Tex-like_central_region"/>
</dbReference>
<dbReference type="SUPFAM" id="SSF50249">
    <property type="entry name" value="Nucleic acid-binding proteins"/>
    <property type="match status" value="1"/>
</dbReference>
<keyword evidence="8 10" id="KW-0539">Nucleus</keyword>
<evidence type="ECO:0000256" key="6">
    <source>
        <dbReference type="ARBA" id="ARBA00022999"/>
    </source>
</evidence>
<feature type="compositionally biased region" description="Basic residues" evidence="11">
    <location>
        <begin position="87"/>
        <end position="98"/>
    </location>
</feature>
<feature type="region of interest" description="Disordered" evidence="11">
    <location>
        <begin position="1563"/>
        <end position="1673"/>
    </location>
</feature>
<feature type="compositionally biased region" description="Gly residues" evidence="11">
    <location>
        <begin position="1663"/>
        <end position="1673"/>
    </location>
</feature>
<dbReference type="GO" id="GO:0140673">
    <property type="term" value="P:transcription elongation-coupled chromatin remodeling"/>
    <property type="evidence" value="ECO:0007669"/>
    <property type="project" value="InterPro"/>
</dbReference>
<dbReference type="Gene3D" id="1.10.10.650">
    <property type="entry name" value="RuvA domain 2-like"/>
    <property type="match status" value="1"/>
</dbReference>
<evidence type="ECO:0000259" key="12">
    <source>
        <dbReference type="PROSITE" id="PS50126"/>
    </source>
</evidence>
<gene>
    <name evidence="13" type="ORF">CALCODRAFT_500431</name>
</gene>
<evidence type="ECO:0000256" key="10">
    <source>
        <dbReference type="PIRNR" id="PIRNR036947"/>
    </source>
</evidence>
<dbReference type="GO" id="GO:0034728">
    <property type="term" value="P:nucleosome organization"/>
    <property type="evidence" value="ECO:0007669"/>
    <property type="project" value="TreeGrafter"/>
</dbReference>
<evidence type="ECO:0000256" key="7">
    <source>
        <dbReference type="ARBA" id="ARBA00023163"/>
    </source>
</evidence>
<dbReference type="GO" id="GO:0003677">
    <property type="term" value="F:DNA binding"/>
    <property type="evidence" value="ECO:0007669"/>
    <property type="project" value="InterPro"/>
</dbReference>
<feature type="region of interest" description="Disordered" evidence="11">
    <location>
        <begin position="832"/>
        <end position="962"/>
    </location>
</feature>
<dbReference type="InterPro" id="IPR035019">
    <property type="entry name" value="Spt6_SH2_N"/>
</dbReference>
<feature type="compositionally biased region" description="Basic and acidic residues" evidence="11">
    <location>
        <begin position="17"/>
        <end position="29"/>
    </location>
</feature>
<name>A0A165E2N7_9BASI</name>
<dbReference type="EMBL" id="KV424024">
    <property type="protein sequence ID" value="KZT53981.1"/>
    <property type="molecule type" value="Genomic_DNA"/>
</dbReference>
<comment type="similarity">
    <text evidence="3 10">Belongs to the SPT6 family.</text>
</comment>
<keyword evidence="13" id="KW-0251">Elongation factor</keyword>
<dbReference type="InterPro" id="IPR003029">
    <property type="entry name" value="S1_domain"/>
</dbReference>
<dbReference type="PROSITE" id="PS50126">
    <property type="entry name" value="S1"/>
    <property type="match status" value="1"/>
</dbReference>
<dbReference type="CDD" id="cd09928">
    <property type="entry name" value="SH2_Cterm_SPT6_like"/>
    <property type="match status" value="1"/>
</dbReference>
<dbReference type="FunCoup" id="A0A165E2N7">
    <property type="interactions" value="806"/>
</dbReference>
<dbReference type="Pfam" id="PF14633">
    <property type="entry name" value="SH2_2"/>
    <property type="match status" value="1"/>
</dbReference>
<evidence type="ECO:0000256" key="9">
    <source>
        <dbReference type="ARBA" id="ARBA00093389"/>
    </source>
</evidence>
<dbReference type="GO" id="GO:0008023">
    <property type="term" value="C:transcription elongation factor complex"/>
    <property type="evidence" value="ECO:0007669"/>
    <property type="project" value="TreeGrafter"/>
</dbReference>
<evidence type="ECO:0000313" key="14">
    <source>
        <dbReference type="Proteomes" id="UP000076842"/>
    </source>
</evidence>
<feature type="compositionally biased region" description="Gly residues" evidence="11">
    <location>
        <begin position="844"/>
        <end position="882"/>
    </location>
</feature>
<feature type="compositionally biased region" description="Low complexity" evidence="11">
    <location>
        <begin position="1644"/>
        <end position="1662"/>
    </location>
</feature>
<feature type="compositionally biased region" description="Acidic residues" evidence="11">
    <location>
        <begin position="102"/>
        <end position="119"/>
    </location>
</feature>
<dbReference type="Proteomes" id="UP000076842">
    <property type="component" value="Unassembled WGS sequence"/>
</dbReference>
<dbReference type="InterPro" id="IPR032706">
    <property type="entry name" value="Spt6_HHH"/>
</dbReference>
<keyword evidence="5" id="KW-0158">Chromosome</keyword>
<dbReference type="InterPro" id="IPR035018">
    <property type="entry name" value="Spt6_SH2_C"/>
</dbReference>
<dbReference type="Pfam" id="PF21710">
    <property type="entry name" value="Spt6_S1"/>
    <property type="match status" value="1"/>
</dbReference>
<dbReference type="GO" id="GO:0042393">
    <property type="term" value="F:histone binding"/>
    <property type="evidence" value="ECO:0007669"/>
    <property type="project" value="TreeGrafter"/>
</dbReference>
<dbReference type="InterPro" id="IPR028088">
    <property type="entry name" value="Spt6_HTH_DNA-bd_dom"/>
</dbReference>